<evidence type="ECO:0000259" key="1">
    <source>
        <dbReference type="PROSITE" id="PS50943"/>
    </source>
</evidence>
<dbReference type="InterPro" id="IPR010982">
    <property type="entry name" value="Lambda_DNA-bd_dom_sf"/>
</dbReference>
<evidence type="ECO:0000313" key="3">
    <source>
        <dbReference type="Proteomes" id="UP001181622"/>
    </source>
</evidence>
<dbReference type="SUPFAM" id="SSF47413">
    <property type="entry name" value="lambda repressor-like DNA-binding domains"/>
    <property type="match status" value="1"/>
</dbReference>
<dbReference type="Gene3D" id="1.10.260.40">
    <property type="entry name" value="lambda repressor-like DNA-binding domains"/>
    <property type="match status" value="1"/>
</dbReference>
<comment type="caution">
    <text evidence="2">The sequence shown here is derived from an EMBL/GenBank/DDBJ whole genome shotgun (WGS) entry which is preliminary data.</text>
</comment>
<evidence type="ECO:0000313" key="2">
    <source>
        <dbReference type="EMBL" id="MDR4307679.1"/>
    </source>
</evidence>
<dbReference type="PROSITE" id="PS50943">
    <property type="entry name" value="HTH_CROC1"/>
    <property type="match status" value="1"/>
</dbReference>
<dbReference type="Pfam" id="PF01381">
    <property type="entry name" value="HTH_3"/>
    <property type="match status" value="1"/>
</dbReference>
<dbReference type="RefSeq" id="WP_309392757.1">
    <property type="nucleotide sequence ID" value="NZ_JADBEO010000030.1"/>
</dbReference>
<gene>
    <name evidence="2" type="ORF">IHQ68_13735</name>
</gene>
<dbReference type="CDD" id="cd00093">
    <property type="entry name" value="HTH_XRE"/>
    <property type="match status" value="1"/>
</dbReference>
<proteinExistence type="predicted"/>
<dbReference type="EMBL" id="JADBEO010000030">
    <property type="protein sequence ID" value="MDR4307679.1"/>
    <property type="molecule type" value="Genomic_DNA"/>
</dbReference>
<feature type="domain" description="HTH cro/C1-type" evidence="1">
    <location>
        <begin position="8"/>
        <end position="37"/>
    </location>
</feature>
<protein>
    <submittedName>
        <fullName evidence="2">Helix-turn-helix domain-containing protein</fullName>
    </submittedName>
</protein>
<dbReference type="InterPro" id="IPR001387">
    <property type="entry name" value="Cro/C1-type_HTH"/>
</dbReference>
<sequence>MTVTPAQFRAARAMLNLSRADLAERANVSRKTVERIEVAEAAAPGRYATTGAVQGALEAAGVVFTEGQGVRLQGAGR</sequence>
<keyword evidence="3" id="KW-1185">Reference proteome</keyword>
<reference evidence="2" key="1">
    <citation type="submission" date="2020-10" db="EMBL/GenBank/DDBJ databases">
        <authorList>
            <person name="Abbas A."/>
            <person name="Razzaq R."/>
            <person name="Waqas M."/>
            <person name="Abbas N."/>
            <person name="Nielsen T.K."/>
            <person name="Hansen L.H."/>
            <person name="Hussain S."/>
            <person name="Shahid M."/>
        </authorList>
    </citation>
    <scope>NUCLEOTIDE SEQUENCE</scope>
    <source>
        <strain evidence="2">S14</strain>
    </source>
</reference>
<dbReference type="Proteomes" id="UP001181622">
    <property type="component" value="Unassembled WGS sequence"/>
</dbReference>
<name>A0ABU1DHS6_9HYPH</name>
<organism evidence="2 3">
    <name type="scientific">Chelatococcus sambhunathii</name>
    <dbReference type="NCBI Taxonomy" id="363953"/>
    <lineage>
        <taxon>Bacteria</taxon>
        <taxon>Pseudomonadati</taxon>
        <taxon>Pseudomonadota</taxon>
        <taxon>Alphaproteobacteria</taxon>
        <taxon>Hyphomicrobiales</taxon>
        <taxon>Chelatococcaceae</taxon>
        <taxon>Chelatococcus</taxon>
    </lineage>
</organism>
<accession>A0ABU1DHS6</accession>